<dbReference type="Gene3D" id="1.50.10.10">
    <property type="match status" value="1"/>
</dbReference>
<dbReference type="InterPro" id="IPR033433">
    <property type="entry name" value="GtaA_N"/>
</dbReference>
<proteinExistence type="predicted"/>
<dbReference type="Pfam" id="PF17168">
    <property type="entry name" value="DUF5127"/>
    <property type="match status" value="1"/>
</dbReference>
<dbReference type="OrthoDB" id="431715at2759"/>
<evidence type="ECO:0000259" key="2">
    <source>
        <dbReference type="Pfam" id="PF16335"/>
    </source>
</evidence>
<evidence type="ECO:0000259" key="3">
    <source>
        <dbReference type="Pfam" id="PF17168"/>
    </source>
</evidence>
<accession>A0A6A6V7Z4</accession>
<dbReference type="GO" id="GO:0003824">
    <property type="term" value="F:catalytic activity"/>
    <property type="evidence" value="ECO:0007669"/>
    <property type="project" value="UniProtKB-ARBA"/>
</dbReference>
<reference evidence="4" key="1">
    <citation type="journal article" date="2020" name="Stud. Mycol.">
        <title>101 Dothideomycetes genomes: a test case for predicting lifestyles and emergence of pathogens.</title>
        <authorList>
            <person name="Haridas S."/>
            <person name="Albert R."/>
            <person name="Binder M."/>
            <person name="Bloem J."/>
            <person name="Labutti K."/>
            <person name="Salamov A."/>
            <person name="Andreopoulos B."/>
            <person name="Baker S."/>
            <person name="Barry K."/>
            <person name="Bills G."/>
            <person name="Bluhm B."/>
            <person name="Cannon C."/>
            <person name="Castanera R."/>
            <person name="Culley D."/>
            <person name="Daum C."/>
            <person name="Ezra D."/>
            <person name="Gonzalez J."/>
            <person name="Henrissat B."/>
            <person name="Kuo A."/>
            <person name="Liang C."/>
            <person name="Lipzen A."/>
            <person name="Lutzoni F."/>
            <person name="Magnuson J."/>
            <person name="Mondo S."/>
            <person name="Nolan M."/>
            <person name="Ohm R."/>
            <person name="Pangilinan J."/>
            <person name="Park H.-J."/>
            <person name="Ramirez L."/>
            <person name="Alfaro M."/>
            <person name="Sun H."/>
            <person name="Tritt A."/>
            <person name="Yoshinaga Y."/>
            <person name="Zwiers L.-H."/>
            <person name="Turgeon B."/>
            <person name="Goodwin S."/>
            <person name="Spatafora J."/>
            <person name="Crous P."/>
            <person name="Grigoriev I."/>
        </authorList>
    </citation>
    <scope>NUCLEOTIDE SEQUENCE</scope>
    <source>
        <strain evidence="4">CBS 119925</strain>
    </source>
</reference>
<organism evidence="4 5">
    <name type="scientific">Sporormia fimetaria CBS 119925</name>
    <dbReference type="NCBI Taxonomy" id="1340428"/>
    <lineage>
        <taxon>Eukaryota</taxon>
        <taxon>Fungi</taxon>
        <taxon>Dikarya</taxon>
        <taxon>Ascomycota</taxon>
        <taxon>Pezizomycotina</taxon>
        <taxon>Dothideomycetes</taxon>
        <taxon>Pleosporomycetidae</taxon>
        <taxon>Pleosporales</taxon>
        <taxon>Sporormiaceae</taxon>
        <taxon>Sporormia</taxon>
    </lineage>
</organism>
<keyword evidence="1" id="KW-0732">Signal</keyword>
<gene>
    <name evidence="4" type="ORF">M011DRAFT_487533</name>
</gene>
<dbReference type="InterPro" id="IPR052743">
    <property type="entry name" value="Glutaminase_GtaA"/>
</dbReference>
<dbReference type="AlphaFoldDB" id="A0A6A6V7Z4"/>
<dbReference type="SUPFAM" id="SSF48208">
    <property type="entry name" value="Six-hairpin glycosidases"/>
    <property type="match status" value="1"/>
</dbReference>
<feature type="domain" description="Glutaminase A N-terminal" evidence="3">
    <location>
        <begin position="107"/>
        <end position="338"/>
    </location>
</feature>
<feature type="signal peptide" evidence="1">
    <location>
        <begin position="1"/>
        <end position="18"/>
    </location>
</feature>
<evidence type="ECO:0000313" key="5">
    <source>
        <dbReference type="Proteomes" id="UP000799440"/>
    </source>
</evidence>
<dbReference type="InterPro" id="IPR032514">
    <property type="entry name" value="GtaA_central"/>
</dbReference>
<dbReference type="Pfam" id="PF16335">
    <property type="entry name" value="GtaA_6_Hairpin"/>
    <property type="match status" value="1"/>
</dbReference>
<evidence type="ECO:0000313" key="4">
    <source>
        <dbReference type="EMBL" id="KAF2746006.1"/>
    </source>
</evidence>
<feature type="chain" id="PRO_5025472622" evidence="1">
    <location>
        <begin position="19"/>
        <end position="695"/>
    </location>
</feature>
<dbReference type="Proteomes" id="UP000799440">
    <property type="component" value="Unassembled WGS sequence"/>
</dbReference>
<evidence type="ECO:0000256" key="1">
    <source>
        <dbReference type="SAM" id="SignalP"/>
    </source>
</evidence>
<protein>
    <submittedName>
        <fullName evidence="4">Glutaminase GtaA</fullName>
    </submittedName>
</protein>
<dbReference type="InterPro" id="IPR012341">
    <property type="entry name" value="6hp_glycosidase-like_sf"/>
</dbReference>
<dbReference type="PANTHER" id="PTHR31987">
    <property type="entry name" value="GLUTAMINASE A-RELATED"/>
    <property type="match status" value="1"/>
</dbReference>
<keyword evidence="5" id="KW-1185">Reference proteome</keyword>
<sequence>MYFYCYLIALYAFWIVTANSQTAFSPLRPPSFPLAVKTPYLSTWLPAGTGLGPSISGHLAGQWATFWTGEFVEWTGLIRVDGKTFLWMGALAGIPKAEQTYAEYTSTKTAFTFEVGKKVLMQVTFLSPITPLDLKRQSLPFSYMEVQIWPLDGKYHSVQLYTDVSAHWVTGDLNAVVEWNYQQVNDVVYHQVWKQHQQHFSETQDRAEWGNLFYATDYRNGLTVQSGTDDNVRAQFILTGGLTSVLDMNFGSITDRRPVFAYALDLGYMRARPKPVLFTIGLCQDQAVQFLGKNGVRILPSLWKDYFNNDVNALYFAHKDYPTSSLLSTGLDNKIARDSVLAAGTDYLAITSLAVRQAFGATQLVGTALKPYLFMKEISSNGNTQTVDVIFPSSPIFFYLNPHLIALLLDPHFEHQDAGHYPNTYPIHDLGTHYPNATGHTDGRDEPMPLEESGNHLLLILTYAQRTHNLAYLRAHYPILKQWAEYLVSDALYPSHQLSTDDFAGFSANQTNLALKGIIALEAMSRISSLINEPLDAARYTSIAHDYLSKWLVLGINSNANPPHATQTYNNASTFTLLYNLYFDTLAQTHLIPPSVYSLQSSFYPTVQQRYGVPLDSRNPFLTKVDWEIFCAAVAGPETKGLFVKKVKEWLGSTGSMLPFTDLYETDTGEHVRGKTWFMGRPVVGGMFALLALKG</sequence>
<name>A0A6A6V7Z4_9PLEO</name>
<feature type="domain" description="Glutaminase A central" evidence="2">
    <location>
        <begin position="344"/>
        <end position="691"/>
    </location>
</feature>
<dbReference type="InterPro" id="IPR008928">
    <property type="entry name" value="6-hairpin_glycosidase_sf"/>
</dbReference>
<dbReference type="PANTHER" id="PTHR31987:SF1">
    <property type="entry name" value="GLUTAMINASE A"/>
    <property type="match status" value="1"/>
</dbReference>
<dbReference type="GO" id="GO:0005975">
    <property type="term" value="P:carbohydrate metabolic process"/>
    <property type="evidence" value="ECO:0007669"/>
    <property type="project" value="InterPro"/>
</dbReference>
<dbReference type="EMBL" id="MU006579">
    <property type="protein sequence ID" value="KAF2746006.1"/>
    <property type="molecule type" value="Genomic_DNA"/>
</dbReference>